<evidence type="ECO:0000256" key="10">
    <source>
        <dbReference type="ARBA" id="ARBA00022833"/>
    </source>
</evidence>
<evidence type="ECO:0000256" key="8">
    <source>
        <dbReference type="ARBA" id="ARBA00022777"/>
    </source>
</evidence>
<comment type="subunit">
    <text evidence="2">Monomer.</text>
</comment>
<evidence type="ECO:0000313" key="18">
    <source>
        <dbReference type="EMBL" id="OIS97308.1"/>
    </source>
</evidence>
<dbReference type="KEGG" id="nau:109234575"/>
<sequence>MEDFRESELPLLSWISKNPSEMAESPLFIVSCVMAGLVGILTILYTAFQWRRNTNGSWMKAIARSKKNPKTRNKVPVAPHTWALETVSRGKSLNCGVCLKSISPSQTLGPIVASESFFNRCSICGAAAHLCCSSSAHKDCKCVSMFGYPNVVHQWAVRWTEVADQPDESYFCSYCEEPCSSSFLGGSPIWCCLWCQRLVHVDCHANMFNETGDICDLGPFRRLILSPLYVKELNRTSAGGLLSSITQGANEIASSVRASIISQSKKYKHSNEKHGNGTSAETSNGDATGDTTAESTADSHQVNGNCRIEENCNGCVNREGVDQQQDSGVKKMISIPSFKRSSSINQKDESQLIGIKQKYELTDLPPDARPLLVFINKKSGAQRGDSLRQRLNLLLNPVQVFELSSTEGPEVGLHLFRRVPHFRVLVCGGDGTVGWVLNAVDKQNYVSPPPVAILPAGTGNDLARVLSWGGGLGSVERQGGLCTLLHDIEQAAVTILDRWKVSILDQQGKLLQAPKFLNNYLGVGCDAKVALEIHNMREENPEKFYNQFMNKVLYAREGAKSIMDRTFADFPWQVRVEVDGVEIEVPEDAEGVLVANIGSYMGGVDLWQNEDETYDNLDPQSMHDKMLEVVSISGTWHLGKLQVGLSKARRLAQGQLIKIQLFAGFPVQIDGEPWYQQPCTLTITHHGQVFMLKRAAEEPLGHAAAIIADVLENAESNQVIDASQKRALLQEMALRLS</sequence>
<dbReference type="SMART" id="SM00046">
    <property type="entry name" value="DAGKc"/>
    <property type="match status" value="1"/>
</dbReference>
<evidence type="ECO:0000256" key="6">
    <source>
        <dbReference type="ARBA" id="ARBA00022741"/>
    </source>
</evidence>
<keyword evidence="5" id="KW-0677">Repeat</keyword>
<evidence type="ECO:0000256" key="4">
    <source>
        <dbReference type="ARBA" id="ARBA00022723"/>
    </source>
</evidence>
<dbReference type="GO" id="GO:0006952">
    <property type="term" value="P:defense response"/>
    <property type="evidence" value="ECO:0007669"/>
    <property type="project" value="UniProtKB-KW"/>
</dbReference>
<keyword evidence="15" id="KW-0812">Transmembrane</keyword>
<dbReference type="FunFam" id="2.60.200.40:FF:000006">
    <property type="entry name" value="Diacylglycerol kinase"/>
    <property type="match status" value="1"/>
</dbReference>
<dbReference type="SMART" id="SM00109">
    <property type="entry name" value="C1"/>
    <property type="match status" value="2"/>
</dbReference>
<evidence type="ECO:0000259" key="16">
    <source>
        <dbReference type="PROSITE" id="PS50081"/>
    </source>
</evidence>
<dbReference type="GO" id="GO:0007200">
    <property type="term" value="P:phospholipase C-activating G protein-coupled receptor signaling pathway"/>
    <property type="evidence" value="ECO:0007669"/>
    <property type="project" value="InterPro"/>
</dbReference>
<dbReference type="Gramene" id="OIS97308">
    <property type="protein sequence ID" value="OIS97308"/>
    <property type="gene ID" value="A4A49_17818"/>
</dbReference>
<dbReference type="PANTHER" id="PTHR11255">
    <property type="entry name" value="DIACYLGLYCEROL KINASE"/>
    <property type="match status" value="1"/>
</dbReference>
<dbReference type="Pfam" id="PF00130">
    <property type="entry name" value="C1_1"/>
    <property type="match status" value="1"/>
</dbReference>
<keyword evidence="19" id="KW-1185">Reference proteome</keyword>
<comment type="caution">
    <text evidence="18">The sequence shown here is derived from an EMBL/GenBank/DDBJ whole genome shotgun (WGS) entry which is preliminary data.</text>
</comment>
<dbReference type="InterPro" id="IPR037607">
    <property type="entry name" value="DGK"/>
</dbReference>
<evidence type="ECO:0000256" key="7">
    <source>
        <dbReference type="ARBA" id="ARBA00022771"/>
    </source>
</evidence>
<evidence type="ECO:0000313" key="19">
    <source>
        <dbReference type="Proteomes" id="UP000187609"/>
    </source>
</evidence>
<keyword evidence="7" id="KW-0863">Zinc-finger</keyword>
<comment type="similarity">
    <text evidence="1 13">Belongs to the eukaryotic diacylglycerol kinase family.</text>
</comment>
<dbReference type="EMBL" id="MJEQ01037193">
    <property type="protein sequence ID" value="OIS97308.1"/>
    <property type="molecule type" value="Genomic_DNA"/>
</dbReference>
<dbReference type="GO" id="GO:0004143">
    <property type="term" value="F:ATP-dependent diacylglycerol kinase activity"/>
    <property type="evidence" value="ECO:0007669"/>
    <property type="project" value="UniProtKB-EC"/>
</dbReference>
<keyword evidence="9" id="KW-0611">Plant defense</keyword>
<dbReference type="AlphaFoldDB" id="A0A1J6HWU5"/>
<keyword evidence="10" id="KW-0862">Zinc</keyword>
<feature type="transmembrane region" description="Helical" evidence="15">
    <location>
        <begin position="27"/>
        <end position="48"/>
    </location>
</feature>
<dbReference type="InterPro" id="IPR016064">
    <property type="entry name" value="NAD/diacylglycerol_kinase_sf"/>
</dbReference>
<feature type="compositionally biased region" description="Polar residues" evidence="14">
    <location>
        <begin position="276"/>
        <end position="302"/>
    </location>
</feature>
<dbReference type="PROSITE" id="PS50146">
    <property type="entry name" value="DAGK"/>
    <property type="match status" value="1"/>
</dbReference>
<dbReference type="PROSITE" id="PS50081">
    <property type="entry name" value="ZF_DAG_PE_2"/>
    <property type="match status" value="1"/>
</dbReference>
<keyword evidence="6 13" id="KW-0547">Nucleotide-binding</keyword>
<keyword evidence="3 13" id="KW-0808">Transferase</keyword>
<evidence type="ECO:0000256" key="11">
    <source>
        <dbReference type="ARBA" id="ARBA00022840"/>
    </source>
</evidence>
<comment type="catalytic activity">
    <reaction evidence="13">
        <text>a 1,2-diacyl-sn-glycerol + ATP = a 1,2-diacyl-sn-glycero-3-phosphate + ADP + H(+)</text>
        <dbReference type="Rhea" id="RHEA:10272"/>
        <dbReference type="ChEBI" id="CHEBI:15378"/>
        <dbReference type="ChEBI" id="CHEBI:17815"/>
        <dbReference type="ChEBI" id="CHEBI:30616"/>
        <dbReference type="ChEBI" id="CHEBI:58608"/>
        <dbReference type="ChEBI" id="CHEBI:456216"/>
        <dbReference type="EC" id="2.7.1.107"/>
    </reaction>
</comment>
<organism evidence="18 19">
    <name type="scientific">Nicotiana attenuata</name>
    <name type="common">Coyote tobacco</name>
    <dbReference type="NCBI Taxonomy" id="49451"/>
    <lineage>
        <taxon>Eukaryota</taxon>
        <taxon>Viridiplantae</taxon>
        <taxon>Streptophyta</taxon>
        <taxon>Embryophyta</taxon>
        <taxon>Tracheophyta</taxon>
        <taxon>Spermatophyta</taxon>
        <taxon>Magnoliopsida</taxon>
        <taxon>eudicotyledons</taxon>
        <taxon>Gunneridae</taxon>
        <taxon>Pentapetalae</taxon>
        <taxon>asterids</taxon>
        <taxon>lamiids</taxon>
        <taxon>Solanales</taxon>
        <taxon>Solanaceae</taxon>
        <taxon>Nicotianoideae</taxon>
        <taxon>Nicotianeae</taxon>
        <taxon>Nicotiana</taxon>
    </lineage>
</organism>
<dbReference type="CDD" id="cd20805">
    <property type="entry name" value="C1_DGK_rpt2"/>
    <property type="match status" value="1"/>
</dbReference>
<dbReference type="InterPro" id="IPR017438">
    <property type="entry name" value="ATP-NAD_kinase_N"/>
</dbReference>
<dbReference type="OMA" id="WQNEDDN"/>
<dbReference type="FunFam" id="3.40.50.10330:FF:000006">
    <property type="entry name" value="Diacylglycerol kinase"/>
    <property type="match status" value="1"/>
</dbReference>
<proteinExistence type="inferred from homology"/>
<keyword evidence="8 13" id="KW-0418">Kinase</keyword>
<dbReference type="GO" id="GO:0008270">
    <property type="term" value="F:zinc ion binding"/>
    <property type="evidence" value="ECO:0007669"/>
    <property type="project" value="UniProtKB-KW"/>
</dbReference>
<dbReference type="GeneID" id="109234575"/>
<reference evidence="18" key="1">
    <citation type="submission" date="2016-11" db="EMBL/GenBank/DDBJ databases">
        <title>The genome of Nicotiana attenuata.</title>
        <authorList>
            <person name="Xu S."/>
            <person name="Brockmoeller T."/>
            <person name="Gaquerel E."/>
            <person name="Navarro A."/>
            <person name="Kuhl H."/>
            <person name="Gase K."/>
            <person name="Ling Z."/>
            <person name="Zhou W."/>
            <person name="Kreitzer C."/>
            <person name="Stanke M."/>
            <person name="Tang H."/>
            <person name="Lyons E."/>
            <person name="Pandey P."/>
            <person name="Pandey S.P."/>
            <person name="Timmermann B."/>
            <person name="Baldwin I.T."/>
        </authorList>
    </citation>
    <scope>NUCLEOTIDE SEQUENCE [LARGE SCALE GENOMIC DNA]</scope>
    <source>
        <strain evidence="18">UT</strain>
    </source>
</reference>
<dbReference type="InterPro" id="IPR002219">
    <property type="entry name" value="PKC_DAG/PE"/>
</dbReference>
<evidence type="ECO:0000256" key="5">
    <source>
        <dbReference type="ARBA" id="ARBA00022737"/>
    </source>
</evidence>
<dbReference type="STRING" id="49451.A0A1J6HWU5"/>
<feature type="domain" description="DAGKc" evidence="17">
    <location>
        <begin position="366"/>
        <end position="506"/>
    </location>
</feature>
<dbReference type="InterPro" id="IPR000756">
    <property type="entry name" value="Diacylglycerol_kin_accessory"/>
</dbReference>
<keyword evidence="11 13" id="KW-0067">ATP-binding</keyword>
<protein>
    <recommendedName>
        <fullName evidence="13">Diacylglycerol kinase</fullName>
        <shortName evidence="13">DAG kinase</shortName>
        <ecNumber evidence="13">2.7.1.107</ecNumber>
    </recommendedName>
</protein>
<dbReference type="Gene3D" id="3.40.50.10330">
    <property type="entry name" value="Probable inorganic polyphosphate/atp-NAD kinase, domain 1"/>
    <property type="match status" value="1"/>
</dbReference>
<accession>A0A1J6HWU5</accession>
<dbReference type="Pfam" id="PF00781">
    <property type="entry name" value="DAGK_cat"/>
    <property type="match status" value="1"/>
</dbReference>
<evidence type="ECO:0000256" key="14">
    <source>
        <dbReference type="SAM" id="MobiDB-lite"/>
    </source>
</evidence>
<feature type="region of interest" description="Disordered" evidence="14">
    <location>
        <begin position="267"/>
        <end position="302"/>
    </location>
</feature>
<dbReference type="Proteomes" id="UP000187609">
    <property type="component" value="Unassembled WGS sequence"/>
</dbReference>
<keyword evidence="15" id="KW-0472">Membrane</keyword>
<evidence type="ECO:0000259" key="17">
    <source>
        <dbReference type="PROSITE" id="PS50146"/>
    </source>
</evidence>
<evidence type="ECO:0000256" key="15">
    <source>
        <dbReference type="SAM" id="Phobius"/>
    </source>
</evidence>
<evidence type="ECO:0000256" key="2">
    <source>
        <dbReference type="ARBA" id="ARBA00011245"/>
    </source>
</evidence>
<dbReference type="PANTHER" id="PTHR11255:SF117">
    <property type="entry name" value="DIACYLGLYCEROL KINASE"/>
    <property type="match status" value="1"/>
</dbReference>
<dbReference type="Gene3D" id="3.30.60.20">
    <property type="match status" value="1"/>
</dbReference>
<dbReference type="OrthoDB" id="242257at2759"/>
<evidence type="ECO:0000256" key="12">
    <source>
        <dbReference type="ARBA" id="ARBA00023016"/>
    </source>
</evidence>
<keyword evidence="4" id="KW-0479">Metal-binding</keyword>
<dbReference type="SUPFAM" id="SSF111331">
    <property type="entry name" value="NAD kinase/diacylglycerol kinase-like"/>
    <property type="match status" value="1"/>
</dbReference>
<dbReference type="EC" id="2.7.1.107" evidence="13"/>
<evidence type="ECO:0000256" key="3">
    <source>
        <dbReference type="ARBA" id="ARBA00022679"/>
    </source>
</evidence>
<dbReference type="CDD" id="cd00029">
    <property type="entry name" value="C1"/>
    <property type="match status" value="1"/>
</dbReference>
<feature type="domain" description="Phorbol-ester/DAG-type" evidence="16">
    <location>
        <begin position="79"/>
        <end position="140"/>
    </location>
</feature>
<dbReference type="GO" id="GO:0016020">
    <property type="term" value="C:membrane"/>
    <property type="evidence" value="ECO:0007669"/>
    <property type="project" value="TreeGrafter"/>
</dbReference>
<dbReference type="Gene3D" id="2.60.200.40">
    <property type="match status" value="1"/>
</dbReference>
<gene>
    <name evidence="18" type="primary">DGK1_1</name>
    <name evidence="18" type="ORF">A4A49_17818</name>
</gene>
<dbReference type="Pfam" id="PF00609">
    <property type="entry name" value="DAGK_acc"/>
    <property type="match status" value="1"/>
</dbReference>
<name>A0A1J6HWU5_NICAT</name>
<evidence type="ECO:0000256" key="1">
    <source>
        <dbReference type="ARBA" id="ARBA00009280"/>
    </source>
</evidence>
<dbReference type="GO" id="GO:0005524">
    <property type="term" value="F:ATP binding"/>
    <property type="evidence" value="ECO:0007669"/>
    <property type="project" value="UniProtKB-KW"/>
</dbReference>
<evidence type="ECO:0000256" key="13">
    <source>
        <dbReference type="RuleBase" id="RU361128"/>
    </source>
</evidence>
<keyword evidence="12" id="KW-0346">Stress response</keyword>
<evidence type="ECO:0000256" key="9">
    <source>
        <dbReference type="ARBA" id="ARBA00022821"/>
    </source>
</evidence>
<dbReference type="SMART" id="SM00045">
    <property type="entry name" value="DAGKa"/>
    <property type="match status" value="1"/>
</dbReference>
<keyword evidence="15" id="KW-1133">Transmembrane helix</keyword>
<dbReference type="InterPro" id="IPR001206">
    <property type="entry name" value="Diacylglycerol_kinase_cat_dom"/>
</dbReference>
<dbReference type="FunFam" id="3.30.60.20:FF:000027">
    <property type="entry name" value="Diacylglycerol kinase"/>
    <property type="match status" value="1"/>
</dbReference>